<dbReference type="SUPFAM" id="SSF51735">
    <property type="entry name" value="NAD(P)-binding Rossmann-fold domains"/>
    <property type="match status" value="1"/>
</dbReference>
<feature type="domain" description="NAD(P)-binding" evidence="2">
    <location>
        <begin position="46"/>
        <end position="231"/>
    </location>
</feature>
<evidence type="ECO:0000313" key="4">
    <source>
        <dbReference type="Proteomes" id="UP000243378"/>
    </source>
</evidence>
<gene>
    <name evidence="3" type="ORF">SAMN05216381_4028</name>
</gene>
<dbReference type="InterPro" id="IPR051606">
    <property type="entry name" value="Polyketide_Oxido-like"/>
</dbReference>
<dbReference type="InterPro" id="IPR036291">
    <property type="entry name" value="NAD(P)-bd_dom_sf"/>
</dbReference>
<feature type="signal peptide" evidence="1">
    <location>
        <begin position="1"/>
        <end position="22"/>
    </location>
</feature>
<dbReference type="CDD" id="cd05244">
    <property type="entry name" value="BVR-B_like_SDR_a"/>
    <property type="match status" value="1"/>
</dbReference>
<evidence type="ECO:0000256" key="1">
    <source>
        <dbReference type="SAM" id="SignalP"/>
    </source>
</evidence>
<dbReference type="Proteomes" id="UP000243378">
    <property type="component" value="Unassembled WGS sequence"/>
</dbReference>
<evidence type="ECO:0000313" key="3">
    <source>
        <dbReference type="EMBL" id="SDG44807.1"/>
    </source>
</evidence>
<sequence length="242" mass="25434">MIRSMQLFYTTLLLAFAGLVFASGEPAADRSSSAKSEHPMKIVVLGISGRAGSRIAHELLQRGHHVTGIARQVGEVPAQQGLQVASADVADIERLVPLLEGHDAVISSTRFVGSDAASLLGAVKAAGVPRLLVVGGAGSLEVAPGVALIDTPEFPAAYKAEAGAGCDFLNVLRGEQALDWTFLSPSALFEPGQRSGRFRLGTDSLLVDAAGNSSISMEDFAIALIDELERPQHSRQRFTVGY</sequence>
<proteinExistence type="predicted"/>
<accession>A0A1G7UBI0</accession>
<dbReference type="Pfam" id="PF13460">
    <property type="entry name" value="NAD_binding_10"/>
    <property type="match status" value="1"/>
</dbReference>
<dbReference type="PANTHER" id="PTHR43355">
    <property type="entry name" value="FLAVIN REDUCTASE (NADPH)"/>
    <property type="match status" value="1"/>
</dbReference>
<dbReference type="InterPro" id="IPR016040">
    <property type="entry name" value="NAD(P)-bd_dom"/>
</dbReference>
<dbReference type="PANTHER" id="PTHR43355:SF2">
    <property type="entry name" value="FLAVIN REDUCTASE (NADPH)"/>
    <property type="match status" value="1"/>
</dbReference>
<feature type="chain" id="PRO_5017286033" description="NAD(P)-binding domain-containing protein" evidence="1">
    <location>
        <begin position="23"/>
        <end position="242"/>
    </location>
</feature>
<dbReference type="STRING" id="640205.SAMN05216381_4028"/>
<dbReference type="AlphaFoldDB" id="A0A1G7UBI0"/>
<dbReference type="EMBL" id="FNBM01000011">
    <property type="protein sequence ID" value="SDG44807.1"/>
    <property type="molecule type" value="Genomic_DNA"/>
</dbReference>
<evidence type="ECO:0000259" key="2">
    <source>
        <dbReference type="Pfam" id="PF13460"/>
    </source>
</evidence>
<protein>
    <recommendedName>
        <fullName evidence="2">NAD(P)-binding domain-containing protein</fullName>
    </recommendedName>
</protein>
<reference evidence="3 4" key="1">
    <citation type="submission" date="2016-10" db="EMBL/GenBank/DDBJ databases">
        <authorList>
            <person name="de Groot N.N."/>
        </authorList>
    </citation>
    <scope>NUCLEOTIDE SEQUENCE [LARGE SCALE GENOMIC DNA]</scope>
    <source>
        <strain evidence="3 4">LMG 25475</strain>
    </source>
</reference>
<dbReference type="Gene3D" id="3.40.50.720">
    <property type="entry name" value="NAD(P)-binding Rossmann-like Domain"/>
    <property type="match status" value="1"/>
</dbReference>
<keyword evidence="1" id="KW-0732">Signal</keyword>
<organism evidence="3 4">
    <name type="scientific">Phytopseudomonas seleniipraecipitans</name>
    <dbReference type="NCBI Taxonomy" id="640205"/>
    <lineage>
        <taxon>Bacteria</taxon>
        <taxon>Pseudomonadati</taxon>
        <taxon>Pseudomonadota</taxon>
        <taxon>Gammaproteobacteria</taxon>
        <taxon>Pseudomonadales</taxon>
        <taxon>Pseudomonadaceae</taxon>
        <taxon>Phytopseudomonas</taxon>
    </lineage>
</organism>
<name>A0A1G7UBI0_9GAMM</name>
<dbReference type="GO" id="GO:0016646">
    <property type="term" value="F:oxidoreductase activity, acting on the CH-NH group of donors, NAD or NADP as acceptor"/>
    <property type="evidence" value="ECO:0007669"/>
    <property type="project" value="TreeGrafter"/>
</dbReference>